<sequence>MLHDIELDKKVPEKTKIVKDVAECAREFYKLKNKIRIKSDLSLRDLYRGLELSVKHPLKKAQEKLDQAVKKAYYYGLPKNMQKEDPLEFLLGLNLLCYKKEKEGHQIVGPGLPSFCNEDKVYFSDDTIGLKGIEGD</sequence>
<gene>
    <name evidence="1" type="ORF">LCGC14_1657410</name>
</gene>
<protein>
    <submittedName>
        <fullName evidence="1">Uncharacterized protein</fullName>
    </submittedName>
</protein>
<dbReference type="AlphaFoldDB" id="A0A0F9KAW5"/>
<name>A0A0F9KAW5_9ZZZZ</name>
<accession>A0A0F9KAW5</accession>
<organism evidence="1">
    <name type="scientific">marine sediment metagenome</name>
    <dbReference type="NCBI Taxonomy" id="412755"/>
    <lineage>
        <taxon>unclassified sequences</taxon>
        <taxon>metagenomes</taxon>
        <taxon>ecological metagenomes</taxon>
    </lineage>
</organism>
<dbReference type="EMBL" id="LAZR01014032">
    <property type="protein sequence ID" value="KKM19263.1"/>
    <property type="molecule type" value="Genomic_DNA"/>
</dbReference>
<proteinExistence type="predicted"/>
<reference evidence="1" key="1">
    <citation type="journal article" date="2015" name="Nature">
        <title>Complex archaea that bridge the gap between prokaryotes and eukaryotes.</title>
        <authorList>
            <person name="Spang A."/>
            <person name="Saw J.H."/>
            <person name="Jorgensen S.L."/>
            <person name="Zaremba-Niedzwiedzka K."/>
            <person name="Martijn J."/>
            <person name="Lind A.E."/>
            <person name="van Eijk R."/>
            <person name="Schleper C."/>
            <person name="Guy L."/>
            <person name="Ettema T.J."/>
        </authorList>
    </citation>
    <scope>NUCLEOTIDE SEQUENCE</scope>
</reference>
<comment type="caution">
    <text evidence="1">The sequence shown here is derived from an EMBL/GenBank/DDBJ whole genome shotgun (WGS) entry which is preliminary data.</text>
</comment>
<evidence type="ECO:0000313" key="1">
    <source>
        <dbReference type="EMBL" id="KKM19263.1"/>
    </source>
</evidence>